<evidence type="ECO:0000256" key="3">
    <source>
        <dbReference type="ARBA" id="ARBA00022670"/>
    </source>
</evidence>
<dbReference type="PROSITE" id="PS50240">
    <property type="entry name" value="TRYPSIN_DOM"/>
    <property type="match status" value="1"/>
</dbReference>
<dbReference type="PRINTS" id="PR00722">
    <property type="entry name" value="CHYMOTRYPSIN"/>
</dbReference>
<evidence type="ECO:0000256" key="4">
    <source>
        <dbReference type="ARBA" id="ARBA00022729"/>
    </source>
</evidence>
<dbReference type="SMART" id="SM00020">
    <property type="entry name" value="Tryp_SPc"/>
    <property type="match status" value="1"/>
</dbReference>
<evidence type="ECO:0000313" key="13">
    <source>
        <dbReference type="Proteomes" id="UP000812440"/>
    </source>
</evidence>
<dbReference type="Pfam" id="PF00089">
    <property type="entry name" value="Trypsin"/>
    <property type="match status" value="1"/>
</dbReference>
<organism evidence="12 13">
    <name type="scientific">Hymenochirus boettgeri</name>
    <name type="common">Congo dwarf clawed frog</name>
    <dbReference type="NCBI Taxonomy" id="247094"/>
    <lineage>
        <taxon>Eukaryota</taxon>
        <taxon>Metazoa</taxon>
        <taxon>Chordata</taxon>
        <taxon>Craniata</taxon>
        <taxon>Vertebrata</taxon>
        <taxon>Euteleostomi</taxon>
        <taxon>Amphibia</taxon>
        <taxon>Batrachia</taxon>
        <taxon>Anura</taxon>
        <taxon>Pipoidea</taxon>
        <taxon>Pipidae</taxon>
        <taxon>Pipinae</taxon>
        <taxon>Hymenochirus</taxon>
    </lineage>
</organism>
<gene>
    <name evidence="12" type="ORF">GDO86_001023</name>
</gene>
<dbReference type="GO" id="GO:0006508">
    <property type="term" value="P:proteolysis"/>
    <property type="evidence" value="ECO:0007669"/>
    <property type="project" value="UniProtKB-KW"/>
</dbReference>
<evidence type="ECO:0000256" key="9">
    <source>
        <dbReference type="RuleBase" id="RU363034"/>
    </source>
</evidence>
<dbReference type="InterPro" id="IPR043504">
    <property type="entry name" value="Peptidase_S1_PA_chymotrypsin"/>
</dbReference>
<keyword evidence="4 10" id="KW-0732">Signal</keyword>
<keyword evidence="5 9" id="KW-0378">Hydrolase</keyword>
<evidence type="ECO:0000259" key="11">
    <source>
        <dbReference type="PROSITE" id="PS50240"/>
    </source>
</evidence>
<dbReference type="InterPro" id="IPR001314">
    <property type="entry name" value="Peptidase_S1A"/>
</dbReference>
<feature type="chain" id="PRO_5035782016" description="Peptidase S1 domain-containing protein" evidence="10">
    <location>
        <begin position="22"/>
        <end position="258"/>
    </location>
</feature>
<dbReference type="InterPro" id="IPR018114">
    <property type="entry name" value="TRYPSIN_HIS"/>
</dbReference>
<keyword evidence="2" id="KW-0964">Secreted</keyword>
<dbReference type="GO" id="GO:0004252">
    <property type="term" value="F:serine-type endopeptidase activity"/>
    <property type="evidence" value="ECO:0007669"/>
    <property type="project" value="InterPro"/>
</dbReference>
<dbReference type="PROSITE" id="PS00134">
    <property type="entry name" value="TRYPSIN_HIS"/>
    <property type="match status" value="1"/>
</dbReference>
<sequence length="258" mass="28265">MDFLWTLPGIILVLSVTNSECRPRGRILGGQNSNPAARPYMVSIQFNGIHQCGGLLISNKWVLTAAHCNNDRPEETLRVVLGALSLTKPESYTVNIAVIKKIPHPLYNPDTKHNDLLLLELAEKVTLNPAVKPLAFQTDDTNIPENTQCLVSGWGQMKQTGKKADILQDVLVPVISRDLCNRRDYYDNEITVNMMCAGEKGKDSCEGDSGGPLICNGVAVAIVQGGFRQCGKANKPGIYTRIAPYVSWIMDNMLGKKG</sequence>
<keyword evidence="7" id="KW-0865">Zymogen</keyword>
<dbReference type="FunFam" id="2.40.10.10:FF:000003">
    <property type="entry name" value="Transmembrane serine protease 3"/>
    <property type="match status" value="1"/>
</dbReference>
<comment type="subcellular location">
    <subcellularLocation>
        <location evidence="1">Secreted</location>
    </subcellularLocation>
</comment>
<evidence type="ECO:0000256" key="5">
    <source>
        <dbReference type="ARBA" id="ARBA00022801"/>
    </source>
</evidence>
<dbReference type="Proteomes" id="UP000812440">
    <property type="component" value="Chromosome 1"/>
</dbReference>
<evidence type="ECO:0000256" key="7">
    <source>
        <dbReference type="ARBA" id="ARBA00023145"/>
    </source>
</evidence>
<dbReference type="SUPFAM" id="SSF50494">
    <property type="entry name" value="Trypsin-like serine proteases"/>
    <property type="match status" value="1"/>
</dbReference>
<dbReference type="Gene3D" id="2.40.10.10">
    <property type="entry name" value="Trypsin-like serine proteases"/>
    <property type="match status" value="2"/>
</dbReference>
<comment type="caution">
    <text evidence="12">The sequence shown here is derived from an EMBL/GenBank/DDBJ whole genome shotgun (WGS) entry which is preliminary data.</text>
</comment>
<evidence type="ECO:0000256" key="10">
    <source>
        <dbReference type="SAM" id="SignalP"/>
    </source>
</evidence>
<dbReference type="PROSITE" id="PS00135">
    <property type="entry name" value="TRYPSIN_SER"/>
    <property type="match status" value="1"/>
</dbReference>
<keyword evidence="13" id="KW-1185">Reference proteome</keyword>
<keyword evidence="8" id="KW-1015">Disulfide bond</keyword>
<dbReference type="AlphaFoldDB" id="A0A8T2KB16"/>
<evidence type="ECO:0000256" key="2">
    <source>
        <dbReference type="ARBA" id="ARBA00022525"/>
    </source>
</evidence>
<feature type="signal peptide" evidence="10">
    <location>
        <begin position="1"/>
        <end position="21"/>
    </location>
</feature>
<dbReference type="OrthoDB" id="60866at2759"/>
<evidence type="ECO:0000256" key="6">
    <source>
        <dbReference type="ARBA" id="ARBA00022825"/>
    </source>
</evidence>
<accession>A0A8T2KB16</accession>
<dbReference type="CDD" id="cd00190">
    <property type="entry name" value="Tryp_SPc"/>
    <property type="match status" value="1"/>
</dbReference>
<evidence type="ECO:0000256" key="8">
    <source>
        <dbReference type="ARBA" id="ARBA00023157"/>
    </source>
</evidence>
<dbReference type="InterPro" id="IPR001254">
    <property type="entry name" value="Trypsin_dom"/>
</dbReference>
<dbReference type="PANTHER" id="PTHR24271">
    <property type="entry name" value="KALLIKREIN-RELATED"/>
    <property type="match status" value="1"/>
</dbReference>
<dbReference type="InterPro" id="IPR009003">
    <property type="entry name" value="Peptidase_S1_PA"/>
</dbReference>
<dbReference type="InterPro" id="IPR033116">
    <property type="entry name" value="TRYPSIN_SER"/>
</dbReference>
<name>A0A8T2KB16_9PIPI</name>
<keyword evidence="6 9" id="KW-0720">Serine protease</keyword>
<reference evidence="12" key="1">
    <citation type="thesis" date="2020" institute="ProQuest LLC" country="789 East Eisenhower Parkway, Ann Arbor, MI, USA">
        <title>Comparative Genomics and Chromosome Evolution.</title>
        <authorList>
            <person name="Mudd A.B."/>
        </authorList>
    </citation>
    <scope>NUCLEOTIDE SEQUENCE</scope>
    <source>
        <strain evidence="12">Female2</strain>
        <tissue evidence="12">Blood</tissue>
    </source>
</reference>
<evidence type="ECO:0000313" key="12">
    <source>
        <dbReference type="EMBL" id="KAG8454645.1"/>
    </source>
</evidence>
<protein>
    <recommendedName>
        <fullName evidence="11">Peptidase S1 domain-containing protein</fullName>
    </recommendedName>
</protein>
<proteinExistence type="predicted"/>
<feature type="domain" description="Peptidase S1" evidence="11">
    <location>
        <begin position="27"/>
        <end position="254"/>
    </location>
</feature>
<dbReference type="EMBL" id="JAACNH010000001">
    <property type="protein sequence ID" value="KAG8454645.1"/>
    <property type="molecule type" value="Genomic_DNA"/>
</dbReference>
<dbReference type="PANTHER" id="PTHR24271:SF54">
    <property type="entry name" value="COMPLEMENT FACTOR D"/>
    <property type="match status" value="1"/>
</dbReference>
<keyword evidence="3 9" id="KW-0645">Protease</keyword>
<dbReference type="GO" id="GO:0005576">
    <property type="term" value="C:extracellular region"/>
    <property type="evidence" value="ECO:0007669"/>
    <property type="project" value="UniProtKB-SubCell"/>
</dbReference>
<evidence type="ECO:0000256" key="1">
    <source>
        <dbReference type="ARBA" id="ARBA00004613"/>
    </source>
</evidence>